<dbReference type="AlphaFoldDB" id="A0A8S9Y4D2"/>
<evidence type="ECO:0000313" key="18">
    <source>
        <dbReference type="EMBL" id="KAF6215196.1"/>
    </source>
</evidence>
<dbReference type="CDD" id="cd16701">
    <property type="entry name" value="RING_CH-C4HC3_MARCH5"/>
    <property type="match status" value="1"/>
</dbReference>
<proteinExistence type="inferred from homology"/>
<keyword evidence="14" id="KW-1133">Transmembrane helix</keyword>
<dbReference type="InterPro" id="IPR004360">
    <property type="entry name" value="Glyas_Fos-R_dOase_dom"/>
</dbReference>
<comment type="function">
    <text evidence="12">Catalyzes the conversion of hemimercaptal, formed from methylglyoxal and glutathione, to S-lactoylglutathione.</text>
</comment>
<dbReference type="InterPro" id="IPR001841">
    <property type="entry name" value="Znf_RING"/>
</dbReference>
<comment type="catalytic activity">
    <reaction evidence="12">
        <text>(R)-S-lactoylglutathione = methylglyoxal + glutathione</text>
        <dbReference type="Rhea" id="RHEA:19069"/>
        <dbReference type="ChEBI" id="CHEBI:17158"/>
        <dbReference type="ChEBI" id="CHEBI:57474"/>
        <dbReference type="ChEBI" id="CHEBI:57925"/>
        <dbReference type="EC" id="4.4.1.5"/>
    </reaction>
</comment>
<sequence>MGDSIPFTDELARELCKEPSPDTKDFIMQQTMLRIKDPRLSLPFYTGVLGMRLLKKLDIVPLKFSLYFVGYEDVKDIPSDSLEATRWALSRKGTIELTHNWGTEDDENARYHNGNSDPRGFGHIGLAVPDVDAACERFEKLGVEFVKKPNDGKMKNIAFIKDPDGYWIEIFSPALVGEVITRFNTGELTSAKYVRVVMENRRNDPHLNRALADREQALDGQRRSRVDNTVIVRGPSQTESSPTPPEPVPPPQPATSSSGRQCWICFATDEDDDRLTWIQPCNCRGTTKWVHHTCLQIWIDEKLKEDRERTVISCPQCRTEYLIFYPNANILVRVLDKMDLLIYKACPFIIGCYVVGAVYWTALSYGAVTFLHVGDEEAKEIMGQVHPLLMLVTLPLVPGATVVLGMLKWEESLLGVLRTISHYIPLTHIILPNRLTNESGAPTERQISDGMSCTRVFAGAILLPVAAKICGDTFFLETFESPLLRSLCGGLLFIGIKGLFIMYHKQQTYKRLSQRRILNYTEENRIFVAGTGSHGNTLSNSQPTS</sequence>
<evidence type="ECO:0000256" key="1">
    <source>
        <dbReference type="ARBA" id="ARBA00005008"/>
    </source>
</evidence>
<evidence type="ECO:0000256" key="11">
    <source>
        <dbReference type="PROSITE-ProRule" id="PRU00175"/>
    </source>
</evidence>
<evidence type="ECO:0000256" key="7">
    <source>
        <dbReference type="ARBA" id="ARBA00023239"/>
    </source>
</evidence>
<dbReference type="CDD" id="cd07233">
    <property type="entry name" value="GlxI_Zn"/>
    <property type="match status" value="1"/>
</dbReference>
<dbReference type="InterPro" id="IPR004361">
    <property type="entry name" value="Glyoxalase_1"/>
</dbReference>
<evidence type="ECO:0000313" key="19">
    <source>
        <dbReference type="Proteomes" id="UP000466442"/>
    </source>
</evidence>
<accession>A0A8S9Y4D2</accession>
<dbReference type="PROSITE" id="PS51819">
    <property type="entry name" value="VOC"/>
    <property type="match status" value="1"/>
</dbReference>
<dbReference type="PROSITE" id="PS00935">
    <property type="entry name" value="GLYOXALASE_I_2"/>
    <property type="match status" value="1"/>
</dbReference>
<dbReference type="PANTHER" id="PTHR10374">
    <property type="entry name" value="LACTOYLGLUTATHIONE LYASE GLYOXALASE I"/>
    <property type="match status" value="1"/>
</dbReference>
<dbReference type="SMART" id="SM00744">
    <property type="entry name" value="RINGv"/>
    <property type="match status" value="1"/>
</dbReference>
<feature type="compositionally biased region" description="Pro residues" evidence="13">
    <location>
        <begin position="242"/>
        <end position="253"/>
    </location>
</feature>
<dbReference type="EMBL" id="WIXP02000002">
    <property type="protein sequence ID" value="KAF6215196.1"/>
    <property type="molecule type" value="Genomic_DNA"/>
</dbReference>
<keyword evidence="14" id="KW-0812">Transmembrane</keyword>
<feature type="binding site" evidence="10">
    <location>
        <position position="169"/>
    </location>
    <ligand>
        <name>Zn(2+)</name>
        <dbReference type="ChEBI" id="CHEBI:29105"/>
        <note>ligand shared between dimeric partners</note>
    </ligand>
</feature>
<dbReference type="Gene3D" id="3.10.180.10">
    <property type="entry name" value="2,3-Dihydroxybiphenyl 1,2-Dioxygenase, domain 1"/>
    <property type="match status" value="1"/>
</dbReference>
<evidence type="ECO:0000259" key="16">
    <source>
        <dbReference type="PROSITE" id="PS51292"/>
    </source>
</evidence>
<evidence type="ECO:0000256" key="8">
    <source>
        <dbReference type="PIRSR" id="PIRSR604361-1"/>
    </source>
</evidence>
<evidence type="ECO:0000256" key="12">
    <source>
        <dbReference type="RuleBase" id="RU361179"/>
    </source>
</evidence>
<keyword evidence="7 12" id="KW-0456">Lyase</keyword>
<dbReference type="PANTHER" id="PTHR10374:SF30">
    <property type="entry name" value="LACTOYLGLUTATHIONE LYASE"/>
    <property type="match status" value="1"/>
</dbReference>
<feature type="binding site" evidence="9">
    <location>
        <begin position="153"/>
        <end position="154"/>
    </location>
    <ligand>
        <name>substrate</name>
        <note>ligand shared between dimeric partners</note>
    </ligand>
</feature>
<evidence type="ECO:0000256" key="10">
    <source>
        <dbReference type="PIRSR" id="PIRSR604361-3"/>
    </source>
</evidence>
<dbReference type="InterPro" id="IPR011016">
    <property type="entry name" value="Znf_RING-CH"/>
</dbReference>
<reference evidence="18" key="1">
    <citation type="journal article" date="2021" name="Mol. Ecol. Resour.">
        <title>Apolygus lucorum genome provides insights into omnivorousness and mesophyll feeding.</title>
        <authorList>
            <person name="Liu Y."/>
            <person name="Liu H."/>
            <person name="Wang H."/>
            <person name="Huang T."/>
            <person name="Liu B."/>
            <person name="Yang B."/>
            <person name="Yin L."/>
            <person name="Li B."/>
            <person name="Zhang Y."/>
            <person name="Zhang S."/>
            <person name="Jiang F."/>
            <person name="Zhang X."/>
            <person name="Ren Y."/>
            <person name="Wang B."/>
            <person name="Wang S."/>
            <person name="Lu Y."/>
            <person name="Wu K."/>
            <person name="Fan W."/>
            <person name="Wang G."/>
        </authorList>
    </citation>
    <scope>NUCLEOTIDE SEQUENCE</scope>
    <source>
        <strain evidence="18">12Hb</strain>
    </source>
</reference>
<feature type="region of interest" description="Disordered" evidence="13">
    <location>
        <begin position="234"/>
        <end position="258"/>
    </location>
</feature>
<comment type="cofactor">
    <cofactor evidence="10">
        <name>Zn(2+)</name>
        <dbReference type="ChEBI" id="CHEBI:29105"/>
    </cofactor>
    <text evidence="10">Binds 1 zinc ion per subunit. In the homodimer, two zinc ions are bound between subunits.</text>
</comment>
<dbReference type="GO" id="GO:0004462">
    <property type="term" value="F:lactoylglutathione lyase activity"/>
    <property type="evidence" value="ECO:0007669"/>
    <property type="project" value="UniProtKB-UniRule"/>
</dbReference>
<feature type="domain" description="RING-CH-type" evidence="16">
    <location>
        <begin position="254"/>
        <end position="324"/>
    </location>
</feature>
<gene>
    <name evidence="18" type="ORF">GE061_009948</name>
</gene>
<keyword evidence="19" id="KW-1185">Reference proteome</keyword>
<dbReference type="InterPro" id="IPR018146">
    <property type="entry name" value="Glyoxalase_1_CS"/>
</dbReference>
<evidence type="ECO:0000256" key="2">
    <source>
        <dbReference type="ARBA" id="ARBA00010363"/>
    </source>
</evidence>
<feature type="domain" description="RING-type" evidence="15">
    <location>
        <begin position="262"/>
        <end position="318"/>
    </location>
</feature>
<dbReference type="PROSITE" id="PS00934">
    <property type="entry name" value="GLYOXALASE_I_1"/>
    <property type="match status" value="1"/>
</dbReference>
<feature type="transmembrane region" description="Helical" evidence="14">
    <location>
        <begin position="348"/>
        <end position="373"/>
    </location>
</feature>
<keyword evidence="6 10" id="KW-0862">Zinc</keyword>
<feature type="active site" description="Proton donor/acceptor" evidence="8">
    <location>
        <position position="169"/>
    </location>
</feature>
<evidence type="ECO:0000256" key="3">
    <source>
        <dbReference type="ARBA" id="ARBA00012081"/>
    </source>
</evidence>
<keyword evidence="5 11" id="KW-0863">Zinc-finger</keyword>
<dbReference type="EC" id="4.4.1.5" evidence="3 12"/>
<dbReference type="Gene3D" id="3.30.40.10">
    <property type="entry name" value="Zinc/RING finger domain, C3HC4 (zinc finger)"/>
    <property type="match status" value="1"/>
</dbReference>
<evidence type="ECO:0000256" key="13">
    <source>
        <dbReference type="SAM" id="MobiDB-lite"/>
    </source>
</evidence>
<dbReference type="InterPro" id="IPR029068">
    <property type="entry name" value="Glyas_Bleomycin-R_OHBP_Dase"/>
</dbReference>
<comment type="caution">
    <text evidence="18">The sequence shown here is derived from an EMBL/GenBank/DDBJ whole genome shotgun (WGS) entry which is preliminary data.</text>
</comment>
<feature type="binding site" evidence="9">
    <location>
        <position position="100"/>
    </location>
    <ligand>
        <name>substrate</name>
        <note>ligand shared between dimeric partners</note>
    </ligand>
</feature>
<keyword evidence="14" id="KW-0472">Membrane</keyword>
<feature type="transmembrane region" description="Helical" evidence="14">
    <location>
        <begin position="483"/>
        <end position="503"/>
    </location>
</feature>
<feature type="binding site" evidence="10">
    <location>
        <position position="30"/>
    </location>
    <ligand>
        <name>Zn(2+)</name>
        <dbReference type="ChEBI" id="CHEBI:29105"/>
        <note>ligand shared between dimeric partners</note>
    </ligand>
</feature>
<dbReference type="OrthoDB" id="16820at2759"/>
<evidence type="ECO:0000256" key="6">
    <source>
        <dbReference type="ARBA" id="ARBA00022833"/>
    </source>
</evidence>
<keyword evidence="4 10" id="KW-0479">Metal-binding</keyword>
<evidence type="ECO:0000259" key="15">
    <source>
        <dbReference type="PROSITE" id="PS50089"/>
    </source>
</evidence>
<dbReference type="NCBIfam" id="TIGR00068">
    <property type="entry name" value="glyox_I"/>
    <property type="match status" value="1"/>
</dbReference>
<evidence type="ECO:0000256" key="4">
    <source>
        <dbReference type="ARBA" id="ARBA00022723"/>
    </source>
</evidence>
<dbReference type="PROSITE" id="PS50089">
    <property type="entry name" value="ZF_RING_2"/>
    <property type="match status" value="1"/>
</dbReference>
<evidence type="ECO:0000259" key="17">
    <source>
        <dbReference type="PROSITE" id="PS51819"/>
    </source>
</evidence>
<dbReference type="Pfam" id="PF12906">
    <property type="entry name" value="RINGv"/>
    <property type="match status" value="1"/>
</dbReference>
<comment type="pathway">
    <text evidence="1 12">Secondary metabolite metabolism; methylglyoxal degradation; (R)-lactate from methylglyoxal: step 1/2.</text>
</comment>
<protein>
    <recommendedName>
        <fullName evidence="3 12">Lactoylglutathione lyase</fullName>
        <ecNumber evidence="3 12">4.4.1.5</ecNumber>
    </recommendedName>
    <alternativeName>
        <fullName evidence="12">Glyoxalase I</fullName>
    </alternativeName>
</protein>
<feature type="transmembrane region" description="Helical" evidence="14">
    <location>
        <begin position="385"/>
        <end position="407"/>
    </location>
</feature>
<feature type="binding site" evidence="9">
    <location>
        <position position="34"/>
    </location>
    <ligand>
        <name>substrate</name>
        <note>ligand shared between dimeric partners</note>
    </ligand>
</feature>
<dbReference type="SUPFAM" id="SSF54593">
    <property type="entry name" value="Glyoxalase/Bleomycin resistance protein/Dihydroxybiphenyl dioxygenase"/>
    <property type="match status" value="1"/>
</dbReference>
<feature type="binding site" evidence="10">
    <location>
        <position position="123"/>
    </location>
    <ligand>
        <name>Zn(2+)</name>
        <dbReference type="ChEBI" id="CHEBI:29105"/>
        <note>ligand shared between dimeric partners</note>
    </ligand>
</feature>
<evidence type="ECO:0000256" key="9">
    <source>
        <dbReference type="PIRSR" id="PIRSR604361-2"/>
    </source>
</evidence>
<feature type="binding site" evidence="9">
    <location>
        <position position="30"/>
    </location>
    <ligand>
        <name>substrate</name>
        <note>ligand shared between dimeric partners</note>
    </ligand>
</feature>
<comment type="similarity">
    <text evidence="2 12">Belongs to the glyoxalase I family.</text>
</comment>
<dbReference type="Pfam" id="PF00903">
    <property type="entry name" value="Glyoxalase"/>
    <property type="match status" value="1"/>
</dbReference>
<organism evidence="18 19">
    <name type="scientific">Apolygus lucorum</name>
    <name type="common">Small green plant bug</name>
    <name type="synonym">Lygocoris lucorum</name>
    <dbReference type="NCBI Taxonomy" id="248454"/>
    <lineage>
        <taxon>Eukaryota</taxon>
        <taxon>Metazoa</taxon>
        <taxon>Ecdysozoa</taxon>
        <taxon>Arthropoda</taxon>
        <taxon>Hexapoda</taxon>
        <taxon>Insecta</taxon>
        <taxon>Pterygota</taxon>
        <taxon>Neoptera</taxon>
        <taxon>Paraneoptera</taxon>
        <taxon>Hemiptera</taxon>
        <taxon>Heteroptera</taxon>
        <taxon>Panheteroptera</taxon>
        <taxon>Cimicomorpha</taxon>
        <taxon>Miridae</taxon>
        <taxon>Mirini</taxon>
        <taxon>Apolygus</taxon>
    </lineage>
</organism>
<feature type="binding site" evidence="10">
    <location>
        <position position="96"/>
    </location>
    <ligand>
        <name>Zn(2+)</name>
        <dbReference type="ChEBI" id="CHEBI:29105"/>
        <note>ligand shared between dimeric partners</note>
    </ligand>
</feature>
<name>A0A8S9Y4D2_APOLU</name>
<dbReference type="PROSITE" id="PS51292">
    <property type="entry name" value="ZF_RING_CH"/>
    <property type="match status" value="1"/>
</dbReference>
<dbReference type="InterPro" id="IPR037523">
    <property type="entry name" value="VOC_core"/>
</dbReference>
<dbReference type="Proteomes" id="UP000466442">
    <property type="component" value="Unassembled WGS sequence"/>
</dbReference>
<feature type="binding site" description="in other chain" evidence="9">
    <location>
        <position position="123"/>
    </location>
    <ligand>
        <name>substrate</name>
        <note>ligand shared between dimeric partners</note>
    </ligand>
</feature>
<dbReference type="SUPFAM" id="SSF57850">
    <property type="entry name" value="RING/U-box"/>
    <property type="match status" value="1"/>
</dbReference>
<evidence type="ECO:0000256" key="5">
    <source>
        <dbReference type="ARBA" id="ARBA00022771"/>
    </source>
</evidence>
<evidence type="ECO:0000256" key="14">
    <source>
        <dbReference type="SAM" id="Phobius"/>
    </source>
</evidence>
<feature type="domain" description="VOC" evidence="17">
    <location>
        <begin position="27"/>
        <end position="173"/>
    </location>
</feature>
<dbReference type="GO" id="GO:0008270">
    <property type="term" value="F:zinc ion binding"/>
    <property type="evidence" value="ECO:0007669"/>
    <property type="project" value="UniProtKB-KW"/>
</dbReference>
<feature type="binding site" evidence="9">
    <location>
        <position position="119"/>
    </location>
    <ligand>
        <name>substrate</name>
        <note>ligand shared between dimeric partners</note>
    </ligand>
</feature>
<dbReference type="InterPro" id="IPR013083">
    <property type="entry name" value="Znf_RING/FYVE/PHD"/>
</dbReference>